<feature type="transmembrane region" description="Helical" evidence="8">
    <location>
        <begin position="370"/>
        <end position="393"/>
    </location>
</feature>
<protein>
    <submittedName>
        <fullName evidence="9">Chromate transporter</fullName>
    </submittedName>
</protein>
<dbReference type="PANTHER" id="PTHR33567">
    <property type="entry name" value="CHROMATE ION TRANSPORTER (EUROFUNG)"/>
    <property type="match status" value="1"/>
</dbReference>
<feature type="transmembrane region" description="Helical" evidence="8">
    <location>
        <begin position="130"/>
        <end position="152"/>
    </location>
</feature>
<keyword evidence="4 8" id="KW-0812">Transmembrane</keyword>
<comment type="subcellular location">
    <subcellularLocation>
        <location evidence="1">Cell membrane</location>
        <topology evidence="1">Multi-pass membrane protein</topology>
    </subcellularLocation>
</comment>
<feature type="region of interest" description="Disordered" evidence="7">
    <location>
        <begin position="1"/>
        <end position="20"/>
    </location>
</feature>
<dbReference type="NCBIfam" id="TIGR00937">
    <property type="entry name" value="2A51"/>
    <property type="match status" value="1"/>
</dbReference>
<keyword evidence="6 8" id="KW-0472">Membrane</keyword>
<feature type="transmembrane region" description="Helical" evidence="8">
    <location>
        <begin position="334"/>
        <end position="358"/>
    </location>
</feature>
<dbReference type="InterPro" id="IPR014047">
    <property type="entry name" value="Chr_Tranpt_l_chain"/>
</dbReference>
<evidence type="ECO:0000256" key="3">
    <source>
        <dbReference type="ARBA" id="ARBA00022475"/>
    </source>
</evidence>
<evidence type="ECO:0000256" key="8">
    <source>
        <dbReference type="SAM" id="Phobius"/>
    </source>
</evidence>
<dbReference type="OrthoDB" id="8969999at2"/>
<dbReference type="Proteomes" id="UP000249605">
    <property type="component" value="Chromosome"/>
</dbReference>
<feature type="compositionally biased region" description="Pro residues" evidence="7">
    <location>
        <begin position="1"/>
        <end position="14"/>
    </location>
</feature>
<evidence type="ECO:0000256" key="4">
    <source>
        <dbReference type="ARBA" id="ARBA00022692"/>
    </source>
</evidence>
<dbReference type="EMBL" id="CP029829">
    <property type="protein sequence ID" value="AWU92840.1"/>
    <property type="molecule type" value="Genomic_DNA"/>
</dbReference>
<dbReference type="AlphaFoldDB" id="A0A2U9RZL3"/>
<evidence type="ECO:0000256" key="6">
    <source>
        <dbReference type="ARBA" id="ARBA00023136"/>
    </source>
</evidence>
<feature type="transmembrane region" description="Helical" evidence="8">
    <location>
        <begin position="430"/>
        <end position="448"/>
    </location>
</feature>
<sequence>MTDAPAPPAPPSPAQPSAAAPSATAPAFGAFCLYWLRLGLTSFGGPAGQIAMMQSDLVDRRRWIDQTRFLHALNFCMLLPGPEAQQLATYIGWRLHGIRGGLVAGGLFVLPGALVLLALSWIAAAHGDTGLVGALFNGIKPAVVAIIVAAVWRMGRRTLKGPAAVAMAGAAFLALFALHLPFPLVIGVAALIGGVAARMGRHWFAHPHPVADDDAVADAAEPAPRPGRLLLLAALFVLLWAVPVGAVLLAFGTDPWGGVAALFTKAAFVTFGGAYAVLPYIAGQAVDSYGWLGPREMVDGLALAETTPGPLILVTQYVGFFAGWNRPGALSPGLAGTLGAALTTYVTFLPCFLFIFAGAPYVERLIHNRLAAGALAAIAAAVVGVILNLGVYLGMAVLLPDGQHGTGSLIWAWAIMLAALYALTRRAMAMHWVVLGGAAAGLLQALAASSL</sequence>
<dbReference type="PANTHER" id="PTHR33567:SF3">
    <property type="entry name" value="CHROMATE ION TRANSPORTER (EUROFUNG)"/>
    <property type="match status" value="1"/>
</dbReference>
<evidence type="ECO:0000313" key="9">
    <source>
        <dbReference type="EMBL" id="AWU92840.1"/>
    </source>
</evidence>
<feature type="transmembrane region" description="Helical" evidence="8">
    <location>
        <begin position="259"/>
        <end position="282"/>
    </location>
</feature>
<dbReference type="RefSeq" id="WP_111065415.1">
    <property type="nucleotide sequence ID" value="NZ_CP029829.1"/>
</dbReference>
<dbReference type="InterPro" id="IPR003370">
    <property type="entry name" value="Chromate_transpt"/>
</dbReference>
<dbReference type="GO" id="GO:0015109">
    <property type="term" value="F:chromate transmembrane transporter activity"/>
    <property type="evidence" value="ECO:0007669"/>
    <property type="project" value="InterPro"/>
</dbReference>
<keyword evidence="5 8" id="KW-1133">Transmembrane helix</keyword>
<evidence type="ECO:0000256" key="5">
    <source>
        <dbReference type="ARBA" id="ARBA00022989"/>
    </source>
</evidence>
<dbReference type="PIRSF" id="PIRSF004810">
    <property type="entry name" value="ChrA"/>
    <property type="match status" value="1"/>
</dbReference>
<proteinExistence type="inferred from homology"/>
<comment type="similarity">
    <text evidence="2">Belongs to the chromate ion transporter (CHR) (TC 2.A.51) family.</text>
</comment>
<evidence type="ECO:0000256" key="1">
    <source>
        <dbReference type="ARBA" id="ARBA00004651"/>
    </source>
</evidence>
<name>A0A2U9RZL3_9PROT</name>
<organism evidence="9 10">
    <name type="scientific">Azospirillum ramasamyi</name>
    <dbReference type="NCBI Taxonomy" id="682998"/>
    <lineage>
        <taxon>Bacteria</taxon>
        <taxon>Pseudomonadati</taxon>
        <taxon>Pseudomonadota</taxon>
        <taxon>Alphaproteobacteria</taxon>
        <taxon>Rhodospirillales</taxon>
        <taxon>Azospirillaceae</taxon>
        <taxon>Azospirillum</taxon>
    </lineage>
</organism>
<feature type="transmembrane region" description="Helical" evidence="8">
    <location>
        <begin position="229"/>
        <end position="252"/>
    </location>
</feature>
<accession>A0A2U9RZL3</accession>
<feature type="transmembrane region" description="Helical" evidence="8">
    <location>
        <begin position="164"/>
        <end position="197"/>
    </location>
</feature>
<dbReference type="Pfam" id="PF02417">
    <property type="entry name" value="Chromate_transp"/>
    <property type="match status" value="2"/>
</dbReference>
<evidence type="ECO:0000256" key="7">
    <source>
        <dbReference type="SAM" id="MobiDB-lite"/>
    </source>
</evidence>
<feature type="transmembrane region" description="Helical" evidence="8">
    <location>
        <begin position="102"/>
        <end position="124"/>
    </location>
</feature>
<keyword evidence="10" id="KW-1185">Reference proteome</keyword>
<feature type="transmembrane region" description="Helical" evidence="8">
    <location>
        <begin position="405"/>
        <end position="423"/>
    </location>
</feature>
<evidence type="ECO:0000313" key="10">
    <source>
        <dbReference type="Proteomes" id="UP000249605"/>
    </source>
</evidence>
<dbReference type="KEGG" id="azm:DM194_00280"/>
<dbReference type="GO" id="GO:0005886">
    <property type="term" value="C:plasma membrane"/>
    <property type="evidence" value="ECO:0007669"/>
    <property type="project" value="UniProtKB-SubCell"/>
</dbReference>
<gene>
    <name evidence="9" type="ORF">DM194_00280</name>
</gene>
<evidence type="ECO:0000256" key="2">
    <source>
        <dbReference type="ARBA" id="ARBA00005262"/>
    </source>
</evidence>
<keyword evidence="3" id="KW-1003">Cell membrane</keyword>
<reference evidence="9 10" key="1">
    <citation type="journal article" date="2019" name="Int. J. Syst. Evol. Microbiol.">
        <title>Azospirillum ramasamyi sp. nov., a novel diazotrophic bacterium isolated from fermented bovine products.</title>
        <authorList>
            <person name="Anandham R."/>
            <person name="Heo J."/>
            <person name="Krishnamoorthy R."/>
            <person name="SenthilKumar M."/>
            <person name="Gopal N.O."/>
            <person name="Kim S.J."/>
            <person name="Kwon S.W."/>
        </authorList>
    </citation>
    <scope>NUCLEOTIDE SEQUENCE [LARGE SCALE GENOMIC DNA]</scope>
    <source>
        <strain evidence="9 10">M2T2B2</strain>
    </source>
</reference>